<feature type="signal peptide" evidence="1">
    <location>
        <begin position="1"/>
        <end position="35"/>
    </location>
</feature>
<evidence type="ECO:0000256" key="1">
    <source>
        <dbReference type="SAM" id="SignalP"/>
    </source>
</evidence>
<name>A0ABR6N1Q8_9SPHN</name>
<keyword evidence="1" id="KW-0732">Signal</keyword>
<protein>
    <recommendedName>
        <fullName evidence="2">Spore coat protein U/FanG domain-containing protein</fullName>
    </recommendedName>
</protein>
<accession>A0ABR6N1Q8</accession>
<dbReference type="SMART" id="SM00972">
    <property type="entry name" value="SCPU"/>
    <property type="match status" value="1"/>
</dbReference>
<gene>
    <name evidence="3" type="ORF">FHS97_000611</name>
</gene>
<dbReference type="EMBL" id="JACIJN010000002">
    <property type="protein sequence ID" value="MBB5724703.1"/>
    <property type="molecule type" value="Genomic_DNA"/>
</dbReference>
<dbReference type="Pfam" id="PF05229">
    <property type="entry name" value="SCPU"/>
    <property type="match status" value="1"/>
</dbReference>
<feature type="chain" id="PRO_5045792495" description="Spore coat protein U/FanG domain-containing protein" evidence="1">
    <location>
        <begin position="36"/>
        <end position="353"/>
    </location>
</feature>
<keyword evidence="4" id="KW-1185">Reference proteome</keyword>
<evidence type="ECO:0000259" key="2">
    <source>
        <dbReference type="Pfam" id="PF05229"/>
    </source>
</evidence>
<proteinExistence type="predicted"/>
<sequence>MMSRAIPSRSSTLCRALLLALTAVLGAFGATPALAAACTATALTATDLGSFSPAAVATTGAVPALRSRAGLVCTPGLLKVLSGNYIKATFQSRNALKLAPATAGAPTLSYALSADPNNSVPIANNGTVDYMQGDLLNLLGLLGGTSAELPFFVRPLATAGLAEGVYTDRLTIKWDWYICQGIGALGACILGLEKDTATTIVDITLTVAARKLVLTASGRTTWDPVNGTSFPKAVPGGKRRVSVQLNNPDIVATDGNVTVVMPIAPLQTLALDGDGTSAGLVSFAMTPSGNAVALSYDGPASTSDDVDFSADQGLTWTYVPGATAGLTNAIRFRPRGRVPAGATLDFSVPVTVR</sequence>
<dbReference type="Proteomes" id="UP000560131">
    <property type="component" value="Unassembled WGS sequence"/>
</dbReference>
<organism evidence="3 4">
    <name type="scientific">Sphingomonas endophytica</name>
    <dbReference type="NCBI Taxonomy" id="869719"/>
    <lineage>
        <taxon>Bacteria</taxon>
        <taxon>Pseudomonadati</taxon>
        <taxon>Pseudomonadota</taxon>
        <taxon>Alphaproteobacteria</taxon>
        <taxon>Sphingomonadales</taxon>
        <taxon>Sphingomonadaceae</taxon>
        <taxon>Sphingomonas</taxon>
    </lineage>
</organism>
<feature type="domain" description="Spore coat protein U/FanG" evidence="2">
    <location>
        <begin position="26"/>
        <end position="172"/>
    </location>
</feature>
<reference evidence="3 4" key="1">
    <citation type="submission" date="2020-08" db="EMBL/GenBank/DDBJ databases">
        <title>Genomic Encyclopedia of Type Strains, Phase IV (KMG-IV): sequencing the most valuable type-strain genomes for metagenomic binning, comparative biology and taxonomic classification.</title>
        <authorList>
            <person name="Goeker M."/>
        </authorList>
    </citation>
    <scope>NUCLEOTIDE SEQUENCE [LARGE SCALE GENOMIC DNA]</scope>
    <source>
        <strain evidence="3 4">DSM 101535</strain>
    </source>
</reference>
<dbReference type="InterPro" id="IPR007893">
    <property type="entry name" value="Spore_coat_U/FanG"/>
</dbReference>
<comment type="caution">
    <text evidence="3">The sequence shown here is derived from an EMBL/GenBank/DDBJ whole genome shotgun (WGS) entry which is preliminary data.</text>
</comment>
<evidence type="ECO:0000313" key="4">
    <source>
        <dbReference type="Proteomes" id="UP000560131"/>
    </source>
</evidence>
<evidence type="ECO:0000313" key="3">
    <source>
        <dbReference type="EMBL" id="MBB5724703.1"/>
    </source>
</evidence>